<evidence type="ECO:0000259" key="1">
    <source>
        <dbReference type="Pfam" id="PF03184"/>
    </source>
</evidence>
<organism evidence="2 3">
    <name type="scientific">Cetraspora pellucida</name>
    <dbReference type="NCBI Taxonomy" id="1433469"/>
    <lineage>
        <taxon>Eukaryota</taxon>
        <taxon>Fungi</taxon>
        <taxon>Fungi incertae sedis</taxon>
        <taxon>Mucoromycota</taxon>
        <taxon>Glomeromycotina</taxon>
        <taxon>Glomeromycetes</taxon>
        <taxon>Diversisporales</taxon>
        <taxon>Gigasporaceae</taxon>
        <taxon>Cetraspora</taxon>
    </lineage>
</organism>
<dbReference type="OrthoDB" id="2439524at2759"/>
<evidence type="ECO:0000313" key="3">
    <source>
        <dbReference type="Proteomes" id="UP000789759"/>
    </source>
</evidence>
<dbReference type="InterPro" id="IPR050863">
    <property type="entry name" value="CenT-Element_Derived"/>
</dbReference>
<dbReference type="InterPro" id="IPR004875">
    <property type="entry name" value="DDE_SF_endonuclease_dom"/>
</dbReference>
<feature type="domain" description="DDE-1" evidence="1">
    <location>
        <begin position="83"/>
        <end position="234"/>
    </location>
</feature>
<dbReference type="AlphaFoldDB" id="A0A9N9HC42"/>
<dbReference type="Pfam" id="PF03184">
    <property type="entry name" value="DDE_1"/>
    <property type="match status" value="1"/>
</dbReference>
<dbReference type="Proteomes" id="UP000789759">
    <property type="component" value="Unassembled WGS sequence"/>
</dbReference>
<protein>
    <submittedName>
        <fullName evidence="2">22490_t:CDS:1</fullName>
    </submittedName>
</protein>
<dbReference type="PANTHER" id="PTHR19303">
    <property type="entry name" value="TRANSPOSON"/>
    <property type="match status" value="1"/>
</dbReference>
<accession>A0A9N9HC42</accession>
<dbReference type="PANTHER" id="PTHR19303:SF73">
    <property type="entry name" value="PROTEIN PDC2"/>
    <property type="match status" value="1"/>
</dbReference>
<gene>
    <name evidence="2" type="ORF">CPELLU_LOCUS10387</name>
</gene>
<evidence type="ECO:0000313" key="2">
    <source>
        <dbReference type="EMBL" id="CAG8673311.1"/>
    </source>
</evidence>
<sequence>MTVTIPELELVLKEFILIYQHCTILSDAMMIEKEKLLVDELGQNGICQIKLHGEAGSVDEDVITESLPLLQSKCSEYPFDHIYNMDETGLFYQSNAKAWMLVVLFQEWLQDFDHQMLQKHSGQRVLLLLDNCSSHKLDRLTLRHVDAYFLSKNTTSRIQPMDTGIIIAFKRSYHHFHLQLSVKQTISEPGLDIGIEFHSLIYYDTDLKMDVLQAILYIIKGWGEVLAVTICNCWHHIKILPSSTNLSDDLCEAGDSRLEGLIRSLDTLCLRNVMKIDEFLNLNGEEIVYEVFPEDQIIKELAYVFRNNESVEVMDKGNTEVIDEEEDNSVEPTIVSGSSALNSLENV</sequence>
<name>A0A9N9HC42_9GLOM</name>
<comment type="caution">
    <text evidence="2">The sequence shown here is derived from an EMBL/GenBank/DDBJ whole genome shotgun (WGS) entry which is preliminary data.</text>
</comment>
<dbReference type="GO" id="GO:0005634">
    <property type="term" value="C:nucleus"/>
    <property type="evidence" value="ECO:0007669"/>
    <property type="project" value="TreeGrafter"/>
</dbReference>
<keyword evidence="3" id="KW-1185">Reference proteome</keyword>
<dbReference type="GO" id="GO:0003677">
    <property type="term" value="F:DNA binding"/>
    <property type="evidence" value="ECO:0007669"/>
    <property type="project" value="TreeGrafter"/>
</dbReference>
<proteinExistence type="predicted"/>
<dbReference type="EMBL" id="CAJVQA010008543">
    <property type="protein sequence ID" value="CAG8673311.1"/>
    <property type="molecule type" value="Genomic_DNA"/>
</dbReference>
<reference evidence="2" key="1">
    <citation type="submission" date="2021-06" db="EMBL/GenBank/DDBJ databases">
        <authorList>
            <person name="Kallberg Y."/>
            <person name="Tangrot J."/>
            <person name="Rosling A."/>
        </authorList>
    </citation>
    <scope>NUCLEOTIDE SEQUENCE</scope>
    <source>
        <strain evidence="2">FL966</strain>
    </source>
</reference>